<dbReference type="Proteomes" id="UP000050741">
    <property type="component" value="Unassembled WGS sequence"/>
</dbReference>
<accession>A0A183CQR3</accession>
<protein>
    <submittedName>
        <fullName evidence="2">Helitron_like_N domain-containing protein</fullName>
    </submittedName>
</protein>
<name>A0A183CQR3_GLOPA</name>
<proteinExistence type="predicted"/>
<reference evidence="1" key="1">
    <citation type="submission" date="2014-05" db="EMBL/GenBank/DDBJ databases">
        <title>The genome and life-stage specific transcriptomes of Globodera pallida elucidate key aspects of plant parasitism by a cyst nematode.</title>
        <authorList>
            <person name="Cotton J.A."/>
            <person name="Lilley C.J."/>
            <person name="Jones L.M."/>
            <person name="Kikuchi T."/>
            <person name="Reid A.J."/>
            <person name="Thorpe P."/>
            <person name="Tsai I.J."/>
            <person name="Beasley H."/>
            <person name="Blok V."/>
            <person name="Cock P.J.A."/>
            <person name="Van den Akker S.E."/>
            <person name="Holroyd N."/>
            <person name="Hunt M."/>
            <person name="Mantelin S."/>
            <person name="Naghra H."/>
            <person name="Pain A."/>
            <person name="Palomares-Rius J.E."/>
            <person name="Zarowiecki M."/>
            <person name="Berriman M."/>
            <person name="Jones J.T."/>
            <person name="Urwin P.E."/>
        </authorList>
    </citation>
    <scope>NUCLEOTIDE SEQUENCE [LARGE SCALE GENOMIC DNA]</scope>
    <source>
        <strain evidence="1">Lindley</strain>
    </source>
</reference>
<keyword evidence="1" id="KW-1185">Reference proteome</keyword>
<organism evidence="1 2">
    <name type="scientific">Globodera pallida</name>
    <name type="common">Potato cyst nematode worm</name>
    <name type="synonym">Heterodera pallida</name>
    <dbReference type="NCBI Taxonomy" id="36090"/>
    <lineage>
        <taxon>Eukaryota</taxon>
        <taxon>Metazoa</taxon>
        <taxon>Ecdysozoa</taxon>
        <taxon>Nematoda</taxon>
        <taxon>Chromadorea</taxon>
        <taxon>Rhabditida</taxon>
        <taxon>Tylenchina</taxon>
        <taxon>Tylenchomorpha</taxon>
        <taxon>Tylenchoidea</taxon>
        <taxon>Heteroderidae</taxon>
        <taxon>Heteroderinae</taxon>
        <taxon>Globodera</taxon>
    </lineage>
</organism>
<evidence type="ECO:0000313" key="1">
    <source>
        <dbReference type="Proteomes" id="UP000050741"/>
    </source>
</evidence>
<dbReference type="AlphaFoldDB" id="A0A183CQR3"/>
<evidence type="ECO:0000313" key="2">
    <source>
        <dbReference type="WBParaSite" id="GPLIN_001522100"/>
    </source>
</evidence>
<sequence length="174" mass="20519">MFSKLKQWLNIFMYHHRVLIMLKDEVDGPTSYTVNSTSNERNCITLEGIRGIHLFITRFDFESDIGRARRANVWFGKRENELLNAMRDWHSVNNNLTTVLREIDWAVHDELQNSSRYRNLILFRQATWFQTNCVFTWAISTLPIHGVHPTENVATAVINFIIAKSYCYMLYVTL</sequence>
<reference evidence="2" key="2">
    <citation type="submission" date="2016-06" db="UniProtKB">
        <authorList>
            <consortium name="WormBaseParasite"/>
        </authorList>
    </citation>
    <scope>IDENTIFICATION</scope>
</reference>
<dbReference type="WBParaSite" id="GPLIN_001522100">
    <property type="protein sequence ID" value="GPLIN_001522100"/>
    <property type="gene ID" value="GPLIN_001522100"/>
</dbReference>